<dbReference type="Proteomes" id="UP000315017">
    <property type="component" value="Chromosome"/>
</dbReference>
<name>A0A517YGN9_9BACT</name>
<dbReference type="GO" id="GO:0005886">
    <property type="term" value="C:plasma membrane"/>
    <property type="evidence" value="ECO:0007669"/>
    <property type="project" value="UniProtKB-SubCell"/>
</dbReference>
<evidence type="ECO:0000313" key="7">
    <source>
        <dbReference type="EMBL" id="QDU29379.1"/>
    </source>
</evidence>
<dbReference type="PANTHER" id="PTHR32196">
    <property type="entry name" value="ABC TRANSPORTER PERMEASE PROTEIN YPHD-RELATED-RELATED"/>
    <property type="match status" value="1"/>
</dbReference>
<feature type="transmembrane region" description="Helical" evidence="6">
    <location>
        <begin position="346"/>
        <end position="368"/>
    </location>
</feature>
<feature type="transmembrane region" description="Helical" evidence="6">
    <location>
        <begin position="223"/>
        <end position="246"/>
    </location>
</feature>
<evidence type="ECO:0000256" key="6">
    <source>
        <dbReference type="SAM" id="Phobius"/>
    </source>
</evidence>
<dbReference type="AlphaFoldDB" id="A0A517YGN9"/>
<organism evidence="7 8">
    <name type="scientific">Anatilimnocola aggregata</name>
    <dbReference type="NCBI Taxonomy" id="2528021"/>
    <lineage>
        <taxon>Bacteria</taxon>
        <taxon>Pseudomonadati</taxon>
        <taxon>Planctomycetota</taxon>
        <taxon>Planctomycetia</taxon>
        <taxon>Pirellulales</taxon>
        <taxon>Pirellulaceae</taxon>
        <taxon>Anatilimnocola</taxon>
    </lineage>
</organism>
<dbReference type="PANTHER" id="PTHR32196:SF72">
    <property type="entry name" value="RIBOSE IMPORT PERMEASE PROTEIN RBSC"/>
    <property type="match status" value="1"/>
</dbReference>
<dbReference type="KEGG" id="aagg:ETAA8_44880"/>
<feature type="transmembrane region" description="Helical" evidence="6">
    <location>
        <begin position="293"/>
        <end position="315"/>
    </location>
</feature>
<dbReference type="OrthoDB" id="9784538at2"/>
<dbReference type="RefSeq" id="WP_145093099.1">
    <property type="nucleotide sequence ID" value="NZ_CP036274.1"/>
</dbReference>
<keyword evidence="2" id="KW-1003">Cell membrane</keyword>
<dbReference type="CDD" id="cd06579">
    <property type="entry name" value="TM_PBP1_transp_AraH_like"/>
    <property type="match status" value="1"/>
</dbReference>
<keyword evidence="8" id="KW-1185">Reference proteome</keyword>
<feature type="transmembrane region" description="Helical" evidence="6">
    <location>
        <begin position="404"/>
        <end position="422"/>
    </location>
</feature>
<evidence type="ECO:0000256" key="5">
    <source>
        <dbReference type="ARBA" id="ARBA00023136"/>
    </source>
</evidence>
<dbReference type="Pfam" id="PF02653">
    <property type="entry name" value="BPD_transp_2"/>
    <property type="match status" value="1"/>
</dbReference>
<feature type="transmembrane region" description="Helical" evidence="6">
    <location>
        <begin position="252"/>
        <end position="272"/>
    </location>
</feature>
<evidence type="ECO:0000256" key="1">
    <source>
        <dbReference type="ARBA" id="ARBA00004651"/>
    </source>
</evidence>
<dbReference type="EMBL" id="CP036274">
    <property type="protein sequence ID" value="QDU29379.1"/>
    <property type="molecule type" value="Genomic_DNA"/>
</dbReference>
<keyword evidence="5 6" id="KW-0472">Membrane</keyword>
<feature type="transmembrane region" description="Helical" evidence="6">
    <location>
        <begin position="17"/>
        <end position="38"/>
    </location>
</feature>
<sequence length="450" mass="47288">MPATAQNSNRYLAWLRWLLAEQAMLVALVILIAVLSVLTWDKQSPTGAVAGQVLAARISGQLATGNSVAILTRSTSEDLAFATELKAQLEQRGFRIPVIVNAEPPQARAALEAATLAGQKIDLIAASEVASSWTAVQRWAERQSQPVMILKPQPYYWPNFLKTDNLLNISNQIAVIAIIAIGMTMVIITGGVDLSVGSLIALSAVICTILLRDLAGGQSASLFATLACSLAAIGACALFGAVSGTFVTLLRVPSFIVTLAMMLLADGVAYNLSQGATIDEIPRAFMWLGKGTALVRIPNSAVLMIGLYVVAQFIMTKTIFGRHLYAVGGNLKAAWLCGVPVKRVTIAAYIICAALAGLGGVLMASQLGAGSPNYGSKHELMVIAAVVVGGTSLAGGRGTMWGTFIGALILAVIANGMNLVGLESKRQQIVLGMVILSAVLLDRMKRPPHE</sequence>
<evidence type="ECO:0000256" key="3">
    <source>
        <dbReference type="ARBA" id="ARBA00022692"/>
    </source>
</evidence>
<feature type="transmembrane region" description="Helical" evidence="6">
    <location>
        <begin position="194"/>
        <end position="211"/>
    </location>
</feature>
<gene>
    <name evidence="7" type="primary">rbsC_1</name>
    <name evidence="7" type="ORF">ETAA8_44880</name>
</gene>
<evidence type="ECO:0000256" key="4">
    <source>
        <dbReference type="ARBA" id="ARBA00022989"/>
    </source>
</evidence>
<keyword evidence="3 6" id="KW-0812">Transmembrane</keyword>
<reference evidence="7 8" key="1">
    <citation type="submission" date="2019-02" db="EMBL/GenBank/DDBJ databases">
        <title>Deep-cultivation of Planctomycetes and their phenomic and genomic characterization uncovers novel biology.</title>
        <authorList>
            <person name="Wiegand S."/>
            <person name="Jogler M."/>
            <person name="Boedeker C."/>
            <person name="Pinto D."/>
            <person name="Vollmers J."/>
            <person name="Rivas-Marin E."/>
            <person name="Kohn T."/>
            <person name="Peeters S.H."/>
            <person name="Heuer A."/>
            <person name="Rast P."/>
            <person name="Oberbeckmann S."/>
            <person name="Bunk B."/>
            <person name="Jeske O."/>
            <person name="Meyerdierks A."/>
            <person name="Storesund J.E."/>
            <person name="Kallscheuer N."/>
            <person name="Luecker S."/>
            <person name="Lage O.M."/>
            <person name="Pohl T."/>
            <person name="Merkel B.J."/>
            <person name="Hornburger P."/>
            <person name="Mueller R.-W."/>
            <person name="Bruemmer F."/>
            <person name="Labrenz M."/>
            <person name="Spormann A.M."/>
            <person name="Op den Camp H."/>
            <person name="Overmann J."/>
            <person name="Amann R."/>
            <person name="Jetten M.S.M."/>
            <person name="Mascher T."/>
            <person name="Medema M.H."/>
            <person name="Devos D.P."/>
            <person name="Kaster A.-K."/>
            <person name="Ovreas L."/>
            <person name="Rohde M."/>
            <person name="Galperin M.Y."/>
            <person name="Jogler C."/>
        </authorList>
    </citation>
    <scope>NUCLEOTIDE SEQUENCE [LARGE SCALE GENOMIC DNA]</scope>
    <source>
        <strain evidence="7 8">ETA_A8</strain>
    </source>
</reference>
<proteinExistence type="predicted"/>
<protein>
    <submittedName>
        <fullName evidence="7">Ribose transport system permease protein RbsC</fullName>
    </submittedName>
</protein>
<keyword evidence="4 6" id="KW-1133">Transmembrane helix</keyword>
<comment type="subcellular location">
    <subcellularLocation>
        <location evidence="1">Cell membrane</location>
        <topology evidence="1">Multi-pass membrane protein</topology>
    </subcellularLocation>
</comment>
<accession>A0A517YGN9</accession>
<dbReference type="GO" id="GO:0022857">
    <property type="term" value="F:transmembrane transporter activity"/>
    <property type="evidence" value="ECO:0007669"/>
    <property type="project" value="InterPro"/>
</dbReference>
<evidence type="ECO:0000313" key="8">
    <source>
        <dbReference type="Proteomes" id="UP000315017"/>
    </source>
</evidence>
<dbReference type="InterPro" id="IPR001851">
    <property type="entry name" value="ABC_transp_permease"/>
</dbReference>
<feature type="transmembrane region" description="Helical" evidence="6">
    <location>
        <begin position="166"/>
        <end position="188"/>
    </location>
</feature>
<evidence type="ECO:0000256" key="2">
    <source>
        <dbReference type="ARBA" id="ARBA00022475"/>
    </source>
</evidence>